<keyword evidence="3" id="KW-1185">Reference proteome</keyword>
<feature type="transmembrane region" description="Helical" evidence="1">
    <location>
        <begin position="38"/>
        <end position="71"/>
    </location>
</feature>
<keyword evidence="1" id="KW-0472">Membrane</keyword>
<proteinExistence type="predicted"/>
<organism evidence="2 3">
    <name type="scientific">Marininema halotolerans</name>
    <dbReference type="NCBI Taxonomy" id="1155944"/>
    <lineage>
        <taxon>Bacteria</taxon>
        <taxon>Bacillati</taxon>
        <taxon>Bacillota</taxon>
        <taxon>Bacilli</taxon>
        <taxon>Bacillales</taxon>
        <taxon>Thermoactinomycetaceae</taxon>
        <taxon>Marininema</taxon>
    </lineage>
</organism>
<gene>
    <name evidence="2" type="ORF">SAMN05444972_10789</name>
</gene>
<keyword evidence="1" id="KW-1133">Transmembrane helix</keyword>
<name>A0A1I6SH73_9BACL</name>
<evidence type="ECO:0000313" key="2">
    <source>
        <dbReference type="EMBL" id="SFS76311.1"/>
    </source>
</evidence>
<reference evidence="3" key="1">
    <citation type="submission" date="2016-10" db="EMBL/GenBank/DDBJ databases">
        <authorList>
            <person name="Varghese N."/>
            <person name="Submissions S."/>
        </authorList>
    </citation>
    <scope>NUCLEOTIDE SEQUENCE [LARGE SCALE GENOMIC DNA]</scope>
    <source>
        <strain evidence="3">DSM 45789</strain>
    </source>
</reference>
<protein>
    <submittedName>
        <fullName evidence="2">Uncharacterized protein</fullName>
    </submittedName>
</protein>
<dbReference type="AlphaFoldDB" id="A0A1I6SH73"/>
<dbReference type="Proteomes" id="UP000198660">
    <property type="component" value="Unassembled WGS sequence"/>
</dbReference>
<evidence type="ECO:0000313" key="3">
    <source>
        <dbReference type="Proteomes" id="UP000198660"/>
    </source>
</evidence>
<feature type="transmembrane region" description="Helical" evidence="1">
    <location>
        <begin position="6"/>
        <end position="26"/>
    </location>
</feature>
<feature type="transmembrane region" description="Helical" evidence="1">
    <location>
        <begin position="119"/>
        <end position="140"/>
    </location>
</feature>
<feature type="transmembrane region" description="Helical" evidence="1">
    <location>
        <begin position="146"/>
        <end position="168"/>
    </location>
</feature>
<accession>A0A1I6SH73</accession>
<dbReference type="EMBL" id="FPAA01000007">
    <property type="protein sequence ID" value="SFS76311.1"/>
    <property type="molecule type" value="Genomic_DNA"/>
</dbReference>
<keyword evidence="1" id="KW-0812">Transmembrane</keyword>
<sequence length="172" mass="18923">MGSPWWIILISATLILSFFYILINFVDKKSKQKSDLCIDVIVAFLCSASVIVVLAIVPTYLTAVLIGLHYIAPDAVIISSCSQVILLSIVVSLATDLLYDSAKKLILYFIKQKNYLFSINLAFGILLSVFVTFFVSNYLITGVTLTLGATLIVGSMNALLDLTLNTYVNKLR</sequence>
<evidence type="ECO:0000256" key="1">
    <source>
        <dbReference type="SAM" id="Phobius"/>
    </source>
</evidence>
<feature type="transmembrane region" description="Helical" evidence="1">
    <location>
        <begin position="77"/>
        <end position="99"/>
    </location>
</feature>